<dbReference type="InterPro" id="IPR041471">
    <property type="entry name" value="UvrB_inter"/>
</dbReference>
<dbReference type="InterPro" id="IPR047112">
    <property type="entry name" value="RecG/Mfd"/>
</dbReference>
<dbReference type="Pfam" id="PF02559">
    <property type="entry name" value="CarD_TRCF_RID"/>
    <property type="match status" value="1"/>
</dbReference>
<dbReference type="Gene3D" id="2.40.10.170">
    <property type="match status" value="1"/>
</dbReference>
<comment type="subcellular location">
    <subcellularLocation>
        <location evidence="9">Cytoplasm</location>
    </subcellularLocation>
</comment>
<comment type="function">
    <text evidence="9">Couples transcription and DNA repair by recognizing RNA polymerase (RNAP) stalled at DNA lesions. Mediates ATP-dependent release of RNAP and its truncated transcript from the DNA, and recruitment of nucleotide excision repair machinery to the damaged site.</text>
</comment>
<reference evidence="12 13" key="1">
    <citation type="submission" date="2020-03" db="EMBL/GenBank/DDBJ databases">
        <authorList>
            <person name="Wang L."/>
            <person name="He N."/>
            <person name="Li Y."/>
            <person name="Fang Y."/>
            <person name="Zhang F."/>
        </authorList>
    </citation>
    <scope>NUCLEOTIDE SEQUENCE [LARGE SCALE GENOMIC DNA]</scope>
    <source>
        <strain evidence="12 13">36D10-4-7</strain>
    </source>
</reference>
<dbReference type="Gene3D" id="3.40.50.11180">
    <property type="match status" value="1"/>
</dbReference>
<dbReference type="SMART" id="SM00487">
    <property type="entry name" value="DEXDc"/>
    <property type="match status" value="1"/>
</dbReference>
<dbReference type="Pfam" id="PF17757">
    <property type="entry name" value="UvrB_inter"/>
    <property type="match status" value="1"/>
</dbReference>
<name>A0ABX1CR08_9SPHN</name>
<dbReference type="HAMAP" id="MF_00969">
    <property type="entry name" value="TRCF"/>
    <property type="match status" value="1"/>
</dbReference>
<evidence type="ECO:0000259" key="11">
    <source>
        <dbReference type="PROSITE" id="PS51194"/>
    </source>
</evidence>
<dbReference type="SMART" id="SM00490">
    <property type="entry name" value="HELICc"/>
    <property type="match status" value="1"/>
</dbReference>
<dbReference type="InterPro" id="IPR005118">
    <property type="entry name" value="TRCF_C"/>
</dbReference>
<evidence type="ECO:0000256" key="4">
    <source>
        <dbReference type="ARBA" id="ARBA00022801"/>
    </source>
</evidence>
<dbReference type="SMART" id="SM00982">
    <property type="entry name" value="TRCF"/>
    <property type="match status" value="1"/>
</dbReference>
<dbReference type="GO" id="GO:0004386">
    <property type="term" value="F:helicase activity"/>
    <property type="evidence" value="ECO:0007669"/>
    <property type="project" value="UniProtKB-KW"/>
</dbReference>
<dbReference type="InterPro" id="IPR001650">
    <property type="entry name" value="Helicase_C-like"/>
</dbReference>
<dbReference type="Gene3D" id="3.90.1150.50">
    <property type="entry name" value="Transcription-repair-coupling factor, D7 domain"/>
    <property type="match status" value="1"/>
</dbReference>
<dbReference type="SUPFAM" id="SSF141259">
    <property type="entry name" value="CarD-like"/>
    <property type="match status" value="1"/>
</dbReference>
<dbReference type="SUPFAM" id="SSF52540">
    <property type="entry name" value="P-loop containing nucleoside triphosphate hydrolases"/>
    <property type="match status" value="2"/>
</dbReference>
<dbReference type="InterPro" id="IPR027417">
    <property type="entry name" value="P-loop_NTPase"/>
</dbReference>
<dbReference type="SMART" id="SM01058">
    <property type="entry name" value="CarD_TRCF"/>
    <property type="match status" value="1"/>
</dbReference>
<evidence type="ECO:0000259" key="10">
    <source>
        <dbReference type="PROSITE" id="PS51192"/>
    </source>
</evidence>
<evidence type="ECO:0000313" key="13">
    <source>
        <dbReference type="Proteomes" id="UP000732399"/>
    </source>
</evidence>
<dbReference type="InterPro" id="IPR036101">
    <property type="entry name" value="CarD-like/TRCF_RID_sf"/>
</dbReference>
<evidence type="ECO:0000256" key="2">
    <source>
        <dbReference type="ARBA" id="ARBA00022741"/>
    </source>
</evidence>
<evidence type="ECO:0000256" key="8">
    <source>
        <dbReference type="ARBA" id="ARBA00023204"/>
    </source>
</evidence>
<comment type="similarity">
    <text evidence="9">In the C-terminal section; belongs to the helicase family. RecG subfamily.</text>
</comment>
<comment type="similarity">
    <text evidence="9">In the N-terminal section; belongs to the UvrB family.</text>
</comment>
<dbReference type="RefSeq" id="WP_168134005.1">
    <property type="nucleotide sequence ID" value="NZ_JAAVJH010000004.1"/>
</dbReference>
<evidence type="ECO:0000256" key="6">
    <source>
        <dbReference type="ARBA" id="ARBA00022840"/>
    </source>
</evidence>
<evidence type="ECO:0000256" key="3">
    <source>
        <dbReference type="ARBA" id="ARBA00022763"/>
    </source>
</evidence>
<dbReference type="PANTHER" id="PTHR47964:SF1">
    <property type="entry name" value="ATP-DEPENDENT DNA HELICASE HOMOLOG RECG, CHLOROPLASTIC"/>
    <property type="match status" value="1"/>
</dbReference>
<keyword evidence="5 12" id="KW-0347">Helicase</keyword>
<dbReference type="PANTHER" id="PTHR47964">
    <property type="entry name" value="ATP-DEPENDENT DNA HELICASE HOMOLOG RECG, CHLOROPLASTIC"/>
    <property type="match status" value="1"/>
</dbReference>
<dbReference type="InterPro" id="IPR011545">
    <property type="entry name" value="DEAD/DEAH_box_helicase_dom"/>
</dbReference>
<dbReference type="SUPFAM" id="SSF143517">
    <property type="entry name" value="TRCF domain-like"/>
    <property type="match status" value="1"/>
</dbReference>
<dbReference type="InterPro" id="IPR014001">
    <property type="entry name" value="Helicase_ATP-bd"/>
</dbReference>
<dbReference type="Gene3D" id="3.30.2060.10">
    <property type="entry name" value="Penicillin-binding protein 1b domain"/>
    <property type="match status" value="1"/>
</dbReference>
<comment type="caution">
    <text evidence="12">The sequence shown here is derived from an EMBL/GenBank/DDBJ whole genome shotgun (WGS) entry which is preliminary data.</text>
</comment>
<dbReference type="EC" id="3.6.4.-" evidence="9"/>
<keyword evidence="8 9" id="KW-0234">DNA repair</keyword>
<keyword evidence="3 9" id="KW-0227">DNA damage</keyword>
<dbReference type="Pfam" id="PF00270">
    <property type="entry name" value="DEAD"/>
    <property type="match status" value="1"/>
</dbReference>
<dbReference type="InterPro" id="IPR037235">
    <property type="entry name" value="TRCF-like_C_D7"/>
</dbReference>
<keyword evidence="2 9" id="KW-0547">Nucleotide-binding</keyword>
<feature type="domain" description="Helicase C-terminal" evidence="11">
    <location>
        <begin position="731"/>
        <end position="885"/>
    </location>
</feature>
<proteinExistence type="inferred from homology"/>
<dbReference type="PROSITE" id="PS51194">
    <property type="entry name" value="HELICASE_CTER"/>
    <property type="match status" value="1"/>
</dbReference>
<evidence type="ECO:0000256" key="1">
    <source>
        <dbReference type="ARBA" id="ARBA00022490"/>
    </source>
</evidence>
<evidence type="ECO:0000256" key="7">
    <source>
        <dbReference type="ARBA" id="ARBA00023125"/>
    </source>
</evidence>
<accession>A0ABX1CR08</accession>
<dbReference type="Proteomes" id="UP000732399">
    <property type="component" value="Unassembled WGS sequence"/>
</dbReference>
<evidence type="ECO:0000313" key="12">
    <source>
        <dbReference type="EMBL" id="NJR78455.1"/>
    </source>
</evidence>
<sequence length="1063" mass="112302">MTALADPAVRAISSTRLATPPGVGEIAARLAEALERDDILFATLDEARAIAVATALERMSAAVVVFCPGSDALPGDEAPASPANVGQRVAALRRVRLALAGGKSRRRVACITTGEALARRYATPDAFEAAPPRVAVGEPVVLADLFATLEEAGYAVDERVDEPGEVALRGQVLDVYPADAAEPLRIEEADGRVASLRHYDPGTQRTTGERDAQELGRVSEPPVDADGGVTLAAHLPGALLAVEAGAEDRRIRFLALAADAAKRRPGRAIRVIADDAAWKEATKDRGTLSLDAVEAPPPRFVEGKAPLRALAKAARAAWADGERVVLIGGARDLRFLRPRVAKALKAEVADVADWRAVRKAKRGSLLALEAPVDRGFRLEGVLAVAAGDLLGSRAEREEAQTGAADTALFSFGEIRVGDVVVHEDHGIGIVAGLEAMPGEEGGDAVALTYADEGVRLVPVAEADRLWRYGADADAVKLDKLDGSTWAKRRGAIDVAIAESARAMTALAAERAGRTAPVLDPDPAAYERFAAGFPFGETRDQARAIAAVRADLASGAPMDRLVIGDVGFGKTEVALRAAAIAALAGKQVAIAAPTTVLARQHLETFASRFEEAGVAVAGLSRLSSAAEKKRVKAALADGSVQVVIGTGAIAGKGVSYKDLALVIVDEEQRFGTADKERLRGLGAGHVLTLSATPIPRTLQSALVGIQQLSVIATPPSRRQPIRTAVGAFDKQTVRSALLRERSRGGQSFVVVPRIEDMAAIGAMLSTLVPELEVLEAHGKMPAEEIDEAMVRFGRGDGDVLLATNIIEAGLDVPRANTMVIWRADRFGLSQLHQLRGRVGRGHRRGQVLLLTEAEKEIAPRTLKRLRTLEAFDRLGAGFAISARDLDMRGAGDLLGEAQAGHMKLIGIDLYQHLLEAALRSARGETVERWTPELHLGVEGRLPEAWLPDAELRITFYARLARAEEAGEIDALAAELEDRFGALPAEAETLLAIARVRSAARACGVARIDAGPAAIAFTPRKDFAGDADAAGLVEKGGRLLLAERIADPAERLARVEAMLETLTGD</sequence>
<keyword evidence="13" id="KW-1185">Reference proteome</keyword>
<dbReference type="InterPro" id="IPR004576">
    <property type="entry name" value="Mfd"/>
</dbReference>
<keyword evidence="1 9" id="KW-0963">Cytoplasm</keyword>
<dbReference type="Pfam" id="PF00271">
    <property type="entry name" value="Helicase_C"/>
    <property type="match status" value="1"/>
</dbReference>
<keyword evidence="4 9" id="KW-0378">Hydrolase</keyword>
<organism evidence="12 13">
    <name type="scientific">Sphingomonas corticis</name>
    <dbReference type="NCBI Taxonomy" id="2722791"/>
    <lineage>
        <taxon>Bacteria</taxon>
        <taxon>Pseudomonadati</taxon>
        <taxon>Pseudomonadota</taxon>
        <taxon>Alphaproteobacteria</taxon>
        <taxon>Sphingomonadales</taxon>
        <taxon>Sphingomonadaceae</taxon>
        <taxon>Sphingomonas</taxon>
    </lineage>
</organism>
<dbReference type="InterPro" id="IPR003711">
    <property type="entry name" value="CarD-like/TRCF_RID"/>
</dbReference>
<dbReference type="PROSITE" id="PS51192">
    <property type="entry name" value="HELICASE_ATP_BIND_1"/>
    <property type="match status" value="1"/>
</dbReference>
<protein>
    <recommendedName>
        <fullName evidence="9">Transcription-repair-coupling factor</fullName>
        <shortName evidence="9">TRCF</shortName>
        <ecNumber evidence="9">3.6.4.-</ecNumber>
    </recommendedName>
</protein>
<keyword evidence="7 9" id="KW-0238">DNA-binding</keyword>
<dbReference type="Pfam" id="PF03461">
    <property type="entry name" value="TRCF"/>
    <property type="match status" value="1"/>
</dbReference>
<feature type="domain" description="Helicase ATP-binding" evidence="10">
    <location>
        <begin position="550"/>
        <end position="710"/>
    </location>
</feature>
<dbReference type="EMBL" id="JAAVJH010000004">
    <property type="protein sequence ID" value="NJR78455.1"/>
    <property type="molecule type" value="Genomic_DNA"/>
</dbReference>
<evidence type="ECO:0000256" key="5">
    <source>
        <dbReference type="ARBA" id="ARBA00022806"/>
    </source>
</evidence>
<evidence type="ECO:0000256" key="9">
    <source>
        <dbReference type="HAMAP-Rule" id="MF_00969"/>
    </source>
</evidence>
<keyword evidence="6 9" id="KW-0067">ATP-binding</keyword>
<dbReference type="Gene3D" id="3.40.50.300">
    <property type="entry name" value="P-loop containing nucleotide triphosphate hydrolases"/>
    <property type="match status" value="2"/>
</dbReference>
<gene>
    <name evidence="9" type="primary">mfd</name>
    <name evidence="12" type="ORF">HBH26_07650</name>
</gene>